<protein>
    <recommendedName>
        <fullName evidence="3">Sulfatase</fullName>
    </recommendedName>
</protein>
<dbReference type="EMBL" id="SJPK01000010">
    <property type="protein sequence ID" value="TWT64643.1"/>
    <property type="molecule type" value="Genomic_DNA"/>
</dbReference>
<dbReference type="OrthoDB" id="265007at2"/>
<dbReference type="RefSeq" id="WP_146392678.1">
    <property type="nucleotide sequence ID" value="NZ_SJPK01000010.1"/>
</dbReference>
<evidence type="ECO:0000313" key="1">
    <source>
        <dbReference type="EMBL" id="TWT64643.1"/>
    </source>
</evidence>
<dbReference type="Proteomes" id="UP000318053">
    <property type="component" value="Unassembled WGS sequence"/>
</dbReference>
<proteinExistence type="predicted"/>
<organism evidence="1 2">
    <name type="scientific">Allorhodopirellula solitaria</name>
    <dbReference type="NCBI Taxonomy" id="2527987"/>
    <lineage>
        <taxon>Bacteria</taxon>
        <taxon>Pseudomonadati</taxon>
        <taxon>Planctomycetota</taxon>
        <taxon>Planctomycetia</taxon>
        <taxon>Pirellulales</taxon>
        <taxon>Pirellulaceae</taxon>
        <taxon>Allorhodopirellula</taxon>
    </lineage>
</organism>
<comment type="caution">
    <text evidence="1">The sequence shown here is derived from an EMBL/GenBank/DDBJ whole genome shotgun (WGS) entry which is preliminary data.</text>
</comment>
<dbReference type="InterPro" id="IPR017850">
    <property type="entry name" value="Alkaline_phosphatase_core_sf"/>
</dbReference>
<keyword evidence="2" id="KW-1185">Reference proteome</keyword>
<sequence>MLLLTLEGFAPAALSCYGSSWNRTESIDALSATGTTWDRVVTPVADPVRQLDRWLSHDRFPAHDMVVVTDDERLSKLPSADAIGELIVIPPPADGRVADTMEETLFASLAAIAAEQLADNPHVWLHSRFLTRGWDAPRDLFPVDQLDEADLEPLDASESLEREFADAGELDGRSNLPAIFPDWQPPHFALEASDDPDLVMAWMRTYGCQIRLIDALFGLLHDVAPAAGQDAIVLAGTSGFSLGQNGAVGHRAGPLRSCHLQVPLIASSFEAGISGVGIRNPNVTSADRLPDLIATLANRPTRSPLSPEAWAARQPQEDASAQDGILTSLGERNVAVTTQDWFFVAGGAGAESDAISSEEDVSSLGHLFLKPDDLCDVNDVARLKVGTSTQFSELLQDS</sequence>
<dbReference type="SUPFAM" id="SSF53649">
    <property type="entry name" value="Alkaline phosphatase-like"/>
    <property type="match status" value="1"/>
</dbReference>
<evidence type="ECO:0008006" key="3">
    <source>
        <dbReference type="Google" id="ProtNLM"/>
    </source>
</evidence>
<name>A0A5C5XQF8_9BACT</name>
<reference evidence="1 2" key="1">
    <citation type="submission" date="2019-02" db="EMBL/GenBank/DDBJ databases">
        <title>Deep-cultivation of Planctomycetes and their phenomic and genomic characterization uncovers novel biology.</title>
        <authorList>
            <person name="Wiegand S."/>
            <person name="Jogler M."/>
            <person name="Boedeker C."/>
            <person name="Pinto D."/>
            <person name="Vollmers J."/>
            <person name="Rivas-Marin E."/>
            <person name="Kohn T."/>
            <person name="Peeters S.H."/>
            <person name="Heuer A."/>
            <person name="Rast P."/>
            <person name="Oberbeckmann S."/>
            <person name="Bunk B."/>
            <person name="Jeske O."/>
            <person name="Meyerdierks A."/>
            <person name="Storesund J.E."/>
            <person name="Kallscheuer N."/>
            <person name="Luecker S."/>
            <person name="Lage O.M."/>
            <person name="Pohl T."/>
            <person name="Merkel B.J."/>
            <person name="Hornburger P."/>
            <person name="Mueller R.-W."/>
            <person name="Bruemmer F."/>
            <person name="Labrenz M."/>
            <person name="Spormann A.M."/>
            <person name="Op Den Camp H."/>
            <person name="Overmann J."/>
            <person name="Amann R."/>
            <person name="Jetten M.S.M."/>
            <person name="Mascher T."/>
            <person name="Medema M.H."/>
            <person name="Devos D.P."/>
            <person name="Kaster A.-K."/>
            <person name="Ovreas L."/>
            <person name="Rohde M."/>
            <person name="Galperin M.Y."/>
            <person name="Jogler C."/>
        </authorList>
    </citation>
    <scope>NUCLEOTIDE SEQUENCE [LARGE SCALE GENOMIC DNA]</scope>
    <source>
        <strain evidence="1 2">CA85</strain>
    </source>
</reference>
<evidence type="ECO:0000313" key="2">
    <source>
        <dbReference type="Proteomes" id="UP000318053"/>
    </source>
</evidence>
<accession>A0A5C5XQF8</accession>
<gene>
    <name evidence="1" type="ORF">CA85_37760</name>
</gene>
<dbReference type="AlphaFoldDB" id="A0A5C5XQF8"/>